<dbReference type="PROSITE" id="PS51085">
    <property type="entry name" value="2FE2S_FER_2"/>
    <property type="match status" value="1"/>
</dbReference>
<dbReference type="GO" id="GO:0051537">
    <property type="term" value="F:2 iron, 2 sulfur cluster binding"/>
    <property type="evidence" value="ECO:0007669"/>
    <property type="project" value="UniProtKB-KW"/>
</dbReference>
<feature type="compositionally biased region" description="Polar residues" evidence="3">
    <location>
        <begin position="41"/>
        <end position="60"/>
    </location>
</feature>
<feature type="compositionally biased region" description="Pro residues" evidence="3">
    <location>
        <begin position="85"/>
        <end position="94"/>
    </location>
</feature>
<dbReference type="Gene3D" id="3.10.20.30">
    <property type="match status" value="1"/>
</dbReference>
<dbReference type="InterPro" id="IPR012675">
    <property type="entry name" value="Beta-grasp_dom_sf"/>
</dbReference>
<feature type="region of interest" description="Disordered" evidence="3">
    <location>
        <begin position="24"/>
        <end position="98"/>
    </location>
</feature>
<dbReference type="AlphaFoldDB" id="A0A2V3IZ64"/>
<keyword evidence="2" id="KW-0411">Iron-sulfur</keyword>
<keyword evidence="1" id="KW-0001">2Fe-2S</keyword>
<dbReference type="EMBL" id="NBIV01000039">
    <property type="protein sequence ID" value="PXF46420.1"/>
    <property type="molecule type" value="Genomic_DNA"/>
</dbReference>
<dbReference type="InterPro" id="IPR001041">
    <property type="entry name" value="2Fe-2S_ferredoxin-type"/>
</dbReference>
<organism evidence="5 6">
    <name type="scientific">Gracilariopsis chorda</name>
    <dbReference type="NCBI Taxonomy" id="448386"/>
    <lineage>
        <taxon>Eukaryota</taxon>
        <taxon>Rhodophyta</taxon>
        <taxon>Florideophyceae</taxon>
        <taxon>Rhodymeniophycidae</taxon>
        <taxon>Gracilariales</taxon>
        <taxon>Gracilariaceae</taxon>
        <taxon>Gracilariopsis</taxon>
    </lineage>
</organism>
<comment type="caution">
    <text evidence="5">The sequence shown here is derived from an EMBL/GenBank/DDBJ whole genome shotgun (WGS) entry which is preliminary data.</text>
</comment>
<evidence type="ECO:0000259" key="4">
    <source>
        <dbReference type="PROSITE" id="PS51085"/>
    </source>
</evidence>
<accession>A0A2V3IZ64</accession>
<protein>
    <recommendedName>
        <fullName evidence="4">2Fe-2S ferredoxin-type domain-containing protein</fullName>
    </recommendedName>
</protein>
<dbReference type="InterPro" id="IPR006058">
    <property type="entry name" value="2Fe2S_fd_BS"/>
</dbReference>
<feature type="domain" description="2Fe-2S ferredoxin-type" evidence="4">
    <location>
        <begin position="104"/>
        <end position="190"/>
    </location>
</feature>
<keyword evidence="1" id="KW-0408">Iron</keyword>
<evidence type="ECO:0000313" key="6">
    <source>
        <dbReference type="Proteomes" id="UP000247409"/>
    </source>
</evidence>
<sequence length="277" mass="29440">MSTPAFLAPFPLLARPRASALCARRRATSARRHHRVLASDASPSPESTATPFNLHSSTPEIPSPSFNSPQPPHSQQPPEQHAPPETDPTPPSEQPPYQLMPGEIAVRFINTPSGNEVIAAANVGDNLLNVSDSVGVHIPRACQSGLCGSCTCDIVDVSAQDGRQTVRACQTAAVPVDGSRELVVDVARTKTTSAGKNPMARFENLDTEYVAGAAPRRKGAFVRQMECSTCSSKGDLICYACDGRGEDSQYMCGLCRGSGHVRCGDCQGTGIVTVRRR</sequence>
<proteinExistence type="predicted"/>
<dbReference type="OrthoDB" id="4333at2759"/>
<dbReference type="SUPFAM" id="SSF54292">
    <property type="entry name" value="2Fe-2S ferredoxin-like"/>
    <property type="match status" value="1"/>
</dbReference>
<evidence type="ECO:0000256" key="2">
    <source>
        <dbReference type="ARBA" id="ARBA00023014"/>
    </source>
</evidence>
<dbReference type="PROSITE" id="PS00197">
    <property type="entry name" value="2FE2S_FER_1"/>
    <property type="match status" value="1"/>
</dbReference>
<gene>
    <name evidence="5" type="ORF">BWQ96_03814</name>
</gene>
<evidence type="ECO:0000256" key="3">
    <source>
        <dbReference type="SAM" id="MobiDB-lite"/>
    </source>
</evidence>
<keyword evidence="6" id="KW-1185">Reference proteome</keyword>
<dbReference type="CDD" id="cd00207">
    <property type="entry name" value="fer2"/>
    <property type="match status" value="1"/>
</dbReference>
<dbReference type="Pfam" id="PF00111">
    <property type="entry name" value="Fer2"/>
    <property type="match status" value="1"/>
</dbReference>
<evidence type="ECO:0000256" key="1">
    <source>
        <dbReference type="ARBA" id="ARBA00022714"/>
    </source>
</evidence>
<feature type="compositionally biased region" description="Basic residues" evidence="3">
    <location>
        <begin position="24"/>
        <end position="36"/>
    </location>
</feature>
<name>A0A2V3IZ64_9FLOR</name>
<reference evidence="5 6" key="1">
    <citation type="journal article" date="2018" name="Mol. Biol. Evol.">
        <title>Analysis of the draft genome of the red seaweed Gracilariopsis chorda provides insights into genome size evolution in Rhodophyta.</title>
        <authorList>
            <person name="Lee J."/>
            <person name="Yang E.C."/>
            <person name="Graf L."/>
            <person name="Yang J.H."/>
            <person name="Qiu H."/>
            <person name="Zel Zion U."/>
            <person name="Chan C.X."/>
            <person name="Stephens T.G."/>
            <person name="Weber A.P.M."/>
            <person name="Boo G.H."/>
            <person name="Boo S.M."/>
            <person name="Kim K.M."/>
            <person name="Shin Y."/>
            <person name="Jung M."/>
            <person name="Lee S.J."/>
            <person name="Yim H.S."/>
            <person name="Lee J.H."/>
            <person name="Bhattacharya D."/>
            <person name="Yoon H.S."/>
        </authorList>
    </citation>
    <scope>NUCLEOTIDE SEQUENCE [LARGE SCALE GENOMIC DNA]</scope>
    <source>
        <strain evidence="5 6">SKKU-2015</strain>
        <tissue evidence="5">Whole body</tissue>
    </source>
</reference>
<keyword evidence="1" id="KW-0479">Metal-binding</keyword>
<dbReference type="Proteomes" id="UP000247409">
    <property type="component" value="Unassembled WGS sequence"/>
</dbReference>
<dbReference type="InterPro" id="IPR036010">
    <property type="entry name" value="2Fe-2S_ferredoxin-like_sf"/>
</dbReference>
<evidence type="ECO:0000313" key="5">
    <source>
        <dbReference type="EMBL" id="PXF46420.1"/>
    </source>
</evidence>